<accession>A0ABN7NI95</accession>
<evidence type="ECO:0000313" key="6">
    <source>
        <dbReference type="EMBL" id="CAG2055525.1"/>
    </source>
</evidence>
<dbReference type="Pfam" id="PF00732">
    <property type="entry name" value="GMC_oxred_N"/>
    <property type="match status" value="1"/>
</dbReference>
<dbReference type="SUPFAM" id="SSF51905">
    <property type="entry name" value="FAD/NAD(P)-binding domain"/>
    <property type="match status" value="1"/>
</dbReference>
<gene>
    <name evidence="6" type="ORF">TPAB3V08_LOCUS2528</name>
</gene>
<keyword evidence="2" id="KW-0285">Flavoprotein</keyword>
<comment type="caution">
    <text evidence="6">The sequence shown here is derived from an EMBL/GenBank/DDBJ whole genome shotgun (WGS) entry which is preliminary data.</text>
</comment>
<evidence type="ECO:0000313" key="7">
    <source>
        <dbReference type="Proteomes" id="UP001153148"/>
    </source>
</evidence>
<proteinExistence type="inferred from homology"/>
<dbReference type="PROSITE" id="PS00623">
    <property type="entry name" value="GMC_OXRED_1"/>
    <property type="match status" value="1"/>
</dbReference>
<feature type="transmembrane region" description="Helical" evidence="3">
    <location>
        <begin position="12"/>
        <end position="33"/>
    </location>
</feature>
<keyword evidence="3" id="KW-1133">Transmembrane helix</keyword>
<keyword evidence="3" id="KW-0472">Membrane</keyword>
<comment type="similarity">
    <text evidence="1 2">Belongs to the GMC oxidoreductase family.</text>
</comment>
<dbReference type="InterPro" id="IPR036188">
    <property type="entry name" value="FAD/NAD-bd_sf"/>
</dbReference>
<keyword evidence="7" id="KW-1185">Reference proteome</keyword>
<dbReference type="PROSITE" id="PS00624">
    <property type="entry name" value="GMC_OXRED_2"/>
    <property type="match status" value="1"/>
</dbReference>
<dbReference type="Gene3D" id="3.30.560.10">
    <property type="entry name" value="Glucose Oxidase, domain 3"/>
    <property type="match status" value="1"/>
</dbReference>
<evidence type="ECO:0000259" key="5">
    <source>
        <dbReference type="PROSITE" id="PS00624"/>
    </source>
</evidence>
<dbReference type="Gene3D" id="3.50.50.60">
    <property type="entry name" value="FAD/NAD(P)-binding domain"/>
    <property type="match status" value="1"/>
</dbReference>
<dbReference type="InterPro" id="IPR012132">
    <property type="entry name" value="GMC_OxRdtase"/>
</dbReference>
<keyword evidence="3" id="KW-0812">Transmembrane</keyword>
<name>A0ABN7NI95_TIMPD</name>
<evidence type="ECO:0000256" key="2">
    <source>
        <dbReference type="RuleBase" id="RU003968"/>
    </source>
</evidence>
<evidence type="ECO:0000256" key="3">
    <source>
        <dbReference type="SAM" id="Phobius"/>
    </source>
</evidence>
<protein>
    <recommendedName>
        <fullName evidence="4 5">Glucose-methanol-choline oxidoreductase N-terminal domain-containing protein</fullName>
    </recommendedName>
</protein>
<evidence type="ECO:0000256" key="1">
    <source>
        <dbReference type="ARBA" id="ARBA00010790"/>
    </source>
</evidence>
<sequence>MSLLALMSTARIALSYGTGFGFILLVKVMVQLMRPDIQDSEFRPKDRPLYNIKNRFQSVCNTVFHCPSYDFIIIGGGTAGAVMANRLSERADWTVLLLEAGGDETLLSDIPLLMPTLQLSPLDWQFKTEPSVHPTEIRTSISPSSAVELNTTGALANYATEAGNYCLGMNEGRCNWPRGKVLGGSSVLNAMLYVRGNPRDYDRWEEEGNPGWGYRHVLKYFKKSEDVKIDYLSESPFHQKGGYLTVEEFRYRTPIHKAFLAASREMGYKINDLNGAKQTGFMSSQGTLRKGLRCSTAKAFLRSSSGRKNLHISMYSFVHKIIIDKDRKVATGVMFSKGGRIRTVYAAKEVILSAGAIQSPQLLMLSGVGPSKHLHELNIPVILDRPGVGENLQVPRLEA</sequence>
<dbReference type="PANTHER" id="PTHR11552">
    <property type="entry name" value="GLUCOSE-METHANOL-CHOLINE GMC OXIDOREDUCTASE"/>
    <property type="match status" value="1"/>
</dbReference>
<reference evidence="6" key="1">
    <citation type="submission" date="2021-03" db="EMBL/GenBank/DDBJ databases">
        <authorList>
            <person name="Tran Van P."/>
        </authorList>
    </citation>
    <scope>NUCLEOTIDE SEQUENCE</scope>
</reference>
<feature type="domain" description="Glucose-methanol-choline oxidoreductase N-terminal" evidence="4">
    <location>
        <begin position="179"/>
        <end position="202"/>
    </location>
</feature>
<feature type="domain" description="Glucose-methanol-choline oxidoreductase N-terminal" evidence="5">
    <location>
        <begin position="355"/>
        <end position="369"/>
    </location>
</feature>
<dbReference type="Proteomes" id="UP001153148">
    <property type="component" value="Unassembled WGS sequence"/>
</dbReference>
<evidence type="ECO:0000259" key="4">
    <source>
        <dbReference type="PROSITE" id="PS00623"/>
    </source>
</evidence>
<keyword evidence="2" id="KW-0274">FAD</keyword>
<organism evidence="6 7">
    <name type="scientific">Timema podura</name>
    <name type="common">Walking stick</name>
    <dbReference type="NCBI Taxonomy" id="61482"/>
    <lineage>
        <taxon>Eukaryota</taxon>
        <taxon>Metazoa</taxon>
        <taxon>Ecdysozoa</taxon>
        <taxon>Arthropoda</taxon>
        <taxon>Hexapoda</taxon>
        <taxon>Insecta</taxon>
        <taxon>Pterygota</taxon>
        <taxon>Neoptera</taxon>
        <taxon>Polyneoptera</taxon>
        <taxon>Phasmatodea</taxon>
        <taxon>Timematodea</taxon>
        <taxon>Timematoidea</taxon>
        <taxon>Timematidae</taxon>
        <taxon>Timema</taxon>
    </lineage>
</organism>
<dbReference type="EMBL" id="CAJPIN010002596">
    <property type="protein sequence ID" value="CAG2055525.1"/>
    <property type="molecule type" value="Genomic_DNA"/>
</dbReference>
<dbReference type="InterPro" id="IPR000172">
    <property type="entry name" value="GMC_OxRdtase_N"/>
</dbReference>
<dbReference type="PANTHER" id="PTHR11552:SF215">
    <property type="entry name" value="FI02019P"/>
    <property type="match status" value="1"/>
</dbReference>